<dbReference type="AlphaFoldDB" id="A0A330LUP7"/>
<dbReference type="GO" id="GO:1902201">
    <property type="term" value="P:negative regulation of bacterial-type flagellum-dependent cell motility"/>
    <property type="evidence" value="ECO:0007669"/>
    <property type="project" value="TreeGrafter"/>
</dbReference>
<dbReference type="SMART" id="SM00267">
    <property type="entry name" value="GGDEF"/>
    <property type="match status" value="1"/>
</dbReference>
<dbReference type="OrthoDB" id="5496380at2"/>
<dbReference type="GO" id="GO:0052621">
    <property type="term" value="F:diguanylate cyclase activity"/>
    <property type="evidence" value="ECO:0007669"/>
    <property type="project" value="UniProtKB-EC"/>
</dbReference>
<dbReference type="Gene3D" id="3.30.70.270">
    <property type="match status" value="1"/>
</dbReference>
<feature type="transmembrane region" description="Helical" evidence="4">
    <location>
        <begin position="90"/>
        <end position="112"/>
    </location>
</feature>
<dbReference type="NCBIfam" id="TIGR00254">
    <property type="entry name" value="GGDEF"/>
    <property type="match status" value="1"/>
</dbReference>
<evidence type="ECO:0000259" key="5">
    <source>
        <dbReference type="PROSITE" id="PS50887"/>
    </source>
</evidence>
<dbReference type="Pfam" id="PF00990">
    <property type="entry name" value="GGDEF"/>
    <property type="match status" value="1"/>
</dbReference>
<dbReference type="RefSeq" id="WP_112713483.1">
    <property type="nucleotide sequence ID" value="NZ_LS483250.1"/>
</dbReference>
<dbReference type="GO" id="GO:0005886">
    <property type="term" value="C:plasma membrane"/>
    <property type="evidence" value="ECO:0007669"/>
    <property type="project" value="TreeGrafter"/>
</dbReference>
<evidence type="ECO:0000313" key="7">
    <source>
        <dbReference type="Proteomes" id="UP000250163"/>
    </source>
</evidence>
<name>A0A330LUP7_9GAMM</name>
<evidence type="ECO:0000256" key="4">
    <source>
        <dbReference type="SAM" id="Phobius"/>
    </source>
</evidence>
<comment type="catalytic activity">
    <reaction evidence="3">
        <text>2 GTP = 3',3'-c-di-GMP + 2 diphosphate</text>
        <dbReference type="Rhea" id="RHEA:24898"/>
        <dbReference type="ChEBI" id="CHEBI:33019"/>
        <dbReference type="ChEBI" id="CHEBI:37565"/>
        <dbReference type="ChEBI" id="CHEBI:58805"/>
        <dbReference type="EC" id="2.7.7.65"/>
    </reaction>
</comment>
<protein>
    <recommendedName>
        <fullName evidence="2">diguanylate cyclase</fullName>
        <ecNumber evidence="2">2.7.7.65</ecNumber>
    </recommendedName>
</protein>
<dbReference type="GO" id="GO:0043709">
    <property type="term" value="P:cell adhesion involved in single-species biofilm formation"/>
    <property type="evidence" value="ECO:0007669"/>
    <property type="project" value="TreeGrafter"/>
</dbReference>
<dbReference type="PANTHER" id="PTHR45138:SF9">
    <property type="entry name" value="DIGUANYLATE CYCLASE DGCM-RELATED"/>
    <property type="match status" value="1"/>
</dbReference>
<dbReference type="EC" id="2.7.7.65" evidence="2"/>
<dbReference type="InterPro" id="IPR050469">
    <property type="entry name" value="Diguanylate_Cyclase"/>
</dbReference>
<dbReference type="CDD" id="cd01949">
    <property type="entry name" value="GGDEF"/>
    <property type="match status" value="1"/>
</dbReference>
<dbReference type="SUPFAM" id="SSF55073">
    <property type="entry name" value="Nucleotide cyclase"/>
    <property type="match status" value="1"/>
</dbReference>
<proteinExistence type="predicted"/>
<dbReference type="Proteomes" id="UP000250163">
    <property type="component" value="Chromosome MORIYA"/>
</dbReference>
<gene>
    <name evidence="6" type="ORF">MORIYA_1247</name>
</gene>
<dbReference type="InterPro" id="IPR029787">
    <property type="entry name" value="Nucleotide_cyclase"/>
</dbReference>
<dbReference type="KEGG" id="mya:MORIYA_1247"/>
<keyword evidence="7" id="KW-1185">Reference proteome</keyword>
<dbReference type="InterPro" id="IPR000160">
    <property type="entry name" value="GGDEF_dom"/>
</dbReference>
<comment type="cofactor">
    <cofactor evidence="1">
        <name>Mg(2+)</name>
        <dbReference type="ChEBI" id="CHEBI:18420"/>
    </cofactor>
</comment>
<keyword evidence="4" id="KW-0472">Membrane</keyword>
<dbReference type="PROSITE" id="PS50887">
    <property type="entry name" value="GGDEF"/>
    <property type="match status" value="1"/>
</dbReference>
<dbReference type="FunFam" id="3.30.70.270:FF:000001">
    <property type="entry name" value="Diguanylate cyclase domain protein"/>
    <property type="match status" value="1"/>
</dbReference>
<accession>A0A330LUP7</accession>
<dbReference type="EMBL" id="LS483250">
    <property type="protein sequence ID" value="SQD77725.1"/>
    <property type="molecule type" value="Genomic_DNA"/>
</dbReference>
<reference evidence="7" key="1">
    <citation type="submission" date="2018-05" db="EMBL/GenBank/DDBJ databases">
        <authorList>
            <person name="Cea G.-C."/>
            <person name="William W."/>
        </authorList>
    </citation>
    <scope>NUCLEOTIDE SEQUENCE [LARGE SCALE GENOMIC DNA]</scope>
    <source>
        <strain evidence="7">DB21MT 5</strain>
    </source>
</reference>
<dbReference type="InterPro" id="IPR043128">
    <property type="entry name" value="Rev_trsase/Diguanyl_cyclase"/>
</dbReference>
<evidence type="ECO:0000313" key="6">
    <source>
        <dbReference type="EMBL" id="SQD77725.1"/>
    </source>
</evidence>
<evidence type="ECO:0000256" key="3">
    <source>
        <dbReference type="ARBA" id="ARBA00034247"/>
    </source>
</evidence>
<dbReference type="PANTHER" id="PTHR45138">
    <property type="entry name" value="REGULATORY COMPONENTS OF SENSORY TRANSDUCTION SYSTEM"/>
    <property type="match status" value="1"/>
</dbReference>
<keyword evidence="4" id="KW-0812">Transmembrane</keyword>
<keyword evidence="4" id="KW-1133">Transmembrane helix</keyword>
<organism evidence="6 7">
    <name type="scientific">Moritella yayanosii</name>
    <dbReference type="NCBI Taxonomy" id="69539"/>
    <lineage>
        <taxon>Bacteria</taxon>
        <taxon>Pseudomonadati</taxon>
        <taxon>Pseudomonadota</taxon>
        <taxon>Gammaproteobacteria</taxon>
        <taxon>Alteromonadales</taxon>
        <taxon>Moritellaceae</taxon>
        <taxon>Moritella</taxon>
    </lineage>
</organism>
<feature type="domain" description="GGDEF" evidence="5">
    <location>
        <begin position="236"/>
        <end position="369"/>
    </location>
</feature>
<evidence type="ECO:0000256" key="2">
    <source>
        <dbReference type="ARBA" id="ARBA00012528"/>
    </source>
</evidence>
<evidence type="ECO:0000256" key="1">
    <source>
        <dbReference type="ARBA" id="ARBA00001946"/>
    </source>
</evidence>
<sequence>MMLPNNLVSEGLVSLPLIVDATIETFTGTVLSQRSRPVVSECWLDNLSLLFSPTRVEVIPLFHKKDLVGHLKLKIDPLPARQVFFKRIQYIAVGELVKTLILAAALLALFYITLARPIRNYAHWVEQIDPDNPVGWLRAPPKRKQRDELTALGESIFQRLVQARTYFLELQQTRSALETLNQKLEDRVQVRTKELEVALARAEHLATTDVITGIPNRRSFMDQAEKRHAEWLRYQRPYALLMIDLDKFKQINDTYGHPAGDQVLISVAAALQQHTRREDIIGRIGGEEFGALLVGVSEVGAIMLAEHIRAEIAKLPIEFGGQSITVTASFGLVPPDQLQEDFNEVFKDGDQRLYQAKNEGRNRVCIYHSEICTSDH</sequence>